<sequence length="178" mass="19833">MKPCRLHITGASGAGTTTLGRALATAWSVPHADTDDYFWVPTAPPYTTKRAASGRLRLMEELFLPRDAWVLSGSLVGWGDQLVDRFDAVVFLSVDQAVRIDRLHRRERARYGADIEAGGASERSYREFIEWASGYEDPDFDGRSRVEHEAWLDSLPCPVLRLDSARPTDELVAAILDA</sequence>
<reference evidence="1 2" key="1">
    <citation type="submission" date="2020-03" db="EMBL/GenBank/DDBJ databases">
        <title>Propioniciclava sp. nov., isolated from Hydrophilus acuminatus.</title>
        <authorList>
            <person name="Hyun D.-W."/>
            <person name="Bae J.-W."/>
        </authorList>
    </citation>
    <scope>NUCLEOTIDE SEQUENCE [LARGE SCALE GENOMIC DNA]</scope>
    <source>
        <strain evidence="1 2">HDW11</strain>
    </source>
</reference>
<organism evidence="1 2">
    <name type="scientific">Propioniciclava coleopterorum</name>
    <dbReference type="NCBI Taxonomy" id="2714937"/>
    <lineage>
        <taxon>Bacteria</taxon>
        <taxon>Bacillati</taxon>
        <taxon>Actinomycetota</taxon>
        <taxon>Actinomycetes</taxon>
        <taxon>Propionibacteriales</taxon>
        <taxon>Propionibacteriaceae</taxon>
        <taxon>Propioniciclava</taxon>
    </lineage>
</organism>
<protein>
    <recommendedName>
        <fullName evidence="3">Adenylate kinase</fullName>
    </recommendedName>
</protein>
<dbReference type="InterPro" id="IPR027417">
    <property type="entry name" value="P-loop_NTPase"/>
</dbReference>
<evidence type="ECO:0008006" key="3">
    <source>
        <dbReference type="Google" id="ProtNLM"/>
    </source>
</evidence>
<evidence type="ECO:0000313" key="1">
    <source>
        <dbReference type="EMBL" id="QIK72797.1"/>
    </source>
</evidence>
<dbReference type="Proteomes" id="UP000501058">
    <property type="component" value="Chromosome"/>
</dbReference>
<dbReference type="KEGG" id="prv:G7070_11590"/>
<dbReference type="PANTHER" id="PTHR37816:SF2">
    <property type="entry name" value="DNA TOPOLOGY MODULATION PROTEIN FLAR-RELATED PROTEIN"/>
    <property type="match status" value="1"/>
</dbReference>
<evidence type="ECO:0000313" key="2">
    <source>
        <dbReference type="Proteomes" id="UP000501058"/>
    </source>
</evidence>
<gene>
    <name evidence="1" type="ORF">G7070_11590</name>
</gene>
<dbReference type="Gene3D" id="3.40.50.300">
    <property type="entry name" value="P-loop containing nucleotide triphosphate hydrolases"/>
    <property type="match status" value="1"/>
</dbReference>
<accession>A0A6G7Y855</accession>
<dbReference type="EMBL" id="CP049865">
    <property type="protein sequence ID" value="QIK72797.1"/>
    <property type="molecule type" value="Genomic_DNA"/>
</dbReference>
<dbReference type="SUPFAM" id="SSF52540">
    <property type="entry name" value="P-loop containing nucleoside triphosphate hydrolases"/>
    <property type="match status" value="1"/>
</dbReference>
<keyword evidence="2" id="KW-1185">Reference proteome</keyword>
<dbReference type="PANTHER" id="PTHR37816">
    <property type="entry name" value="YALI0E33011P"/>
    <property type="match status" value="1"/>
</dbReference>
<dbReference type="AlphaFoldDB" id="A0A6G7Y855"/>
<dbReference type="InterPro" id="IPR052922">
    <property type="entry name" value="Cytidylate_Kinase-2"/>
</dbReference>
<proteinExistence type="predicted"/>
<dbReference type="NCBIfam" id="NF004861">
    <property type="entry name" value="PRK06217.1"/>
    <property type="match status" value="1"/>
</dbReference>
<name>A0A6G7Y855_9ACTN</name>